<dbReference type="InterPro" id="IPR032466">
    <property type="entry name" value="Metal_Hydrolase"/>
</dbReference>
<organism evidence="2">
    <name type="scientific">Halomonas sp. RT37</name>
    <dbReference type="NCBI Taxonomy" id="2950872"/>
    <lineage>
        <taxon>Bacteria</taxon>
        <taxon>Pseudomonadati</taxon>
        <taxon>Pseudomonadota</taxon>
        <taxon>Gammaproteobacteria</taxon>
        <taxon>Oceanospirillales</taxon>
        <taxon>Halomonadaceae</taxon>
        <taxon>Halomonas</taxon>
    </lineage>
</organism>
<evidence type="ECO:0000259" key="1">
    <source>
        <dbReference type="Pfam" id="PF07969"/>
    </source>
</evidence>
<feature type="domain" description="Amidohydrolase 3" evidence="1">
    <location>
        <begin position="52"/>
        <end position="536"/>
    </location>
</feature>
<dbReference type="Gene3D" id="2.30.40.10">
    <property type="entry name" value="Urease, subunit C, domain 1"/>
    <property type="match status" value="1"/>
</dbReference>
<dbReference type="RefSeq" id="WP_124802462.1">
    <property type="nucleotide sequence ID" value="NZ_CP098827.1"/>
</dbReference>
<sequence length="539" mass="59005">MSITVYPARRILTMNPSQPEATHVAVQGDRILAVGDAQAMPTDARIDDRFADKVILPGFVEGHSHALEGAMWDYLYLGYFSRVDAEGKEWPGLKSVAEMQARLRQHAESLPPGEPLVAWGFDPVYFPGQRLSRHQLDEAVGDRPLVVLHASLHVMTVNSAMLALSGISEGPRVEGIMLDEDGQPNGELQEMAAMFVVFDALGRNLFEAVASPEVLRRYGAIAAAKGVTTITDLYNPLSDDAIASMVEVTREADFPVRLVPAMGVLAWSAEEGIARLQAAMGHSHERLVFGPAKLMTDGSIQGYTARLKWPHYHDGHPNGLWNAEPEGLVALVHAYHQAGLQLHIHTNGDEAVELMLDALEEALTLWPRFDHRHTLQHCQIIDHAQLRRAARLGLCLNMFANHLYYWGDVHLERTLGPTRCQRLEPLASARRLGIVTAIHSDAPVTPLGPLFTAWCAVNRQSASGQTLGHHEAVSVEDALEMITLGAAITLGMDDRVGSLDVGKFADMAVLDDDPLQVSAQDLRHIRVHATVSGGQVHEV</sequence>
<gene>
    <name evidence="2" type="ORF">NFG58_05910</name>
</gene>
<dbReference type="Pfam" id="PF07969">
    <property type="entry name" value="Amidohydro_3"/>
    <property type="match status" value="1"/>
</dbReference>
<dbReference type="SUPFAM" id="SSF51338">
    <property type="entry name" value="Composite domain of metallo-dependent hydrolases"/>
    <property type="match status" value="1"/>
</dbReference>
<dbReference type="InterPro" id="IPR033932">
    <property type="entry name" value="YtcJ-like"/>
</dbReference>
<dbReference type="SUPFAM" id="SSF51556">
    <property type="entry name" value="Metallo-dependent hydrolases"/>
    <property type="match status" value="1"/>
</dbReference>
<dbReference type="PANTHER" id="PTHR22642:SF2">
    <property type="entry name" value="PROTEIN LONG AFTER FAR-RED 3"/>
    <property type="match status" value="1"/>
</dbReference>
<dbReference type="InterPro" id="IPR011059">
    <property type="entry name" value="Metal-dep_hydrolase_composite"/>
</dbReference>
<dbReference type="Gene3D" id="3.20.20.140">
    <property type="entry name" value="Metal-dependent hydrolases"/>
    <property type="match status" value="1"/>
</dbReference>
<dbReference type="EMBL" id="CP098827">
    <property type="protein sequence ID" value="XBO72245.1"/>
    <property type="molecule type" value="Genomic_DNA"/>
</dbReference>
<dbReference type="GO" id="GO:0016810">
    <property type="term" value="F:hydrolase activity, acting on carbon-nitrogen (but not peptide) bonds"/>
    <property type="evidence" value="ECO:0007669"/>
    <property type="project" value="InterPro"/>
</dbReference>
<reference evidence="2" key="1">
    <citation type="submission" date="2022-06" db="EMBL/GenBank/DDBJ databases">
        <title>A novel DMS-producing enzyme.</title>
        <authorList>
            <person name="Zhang Y."/>
        </authorList>
    </citation>
    <scope>NUCLEOTIDE SEQUENCE</scope>
    <source>
        <strain evidence="2">RT37</strain>
    </source>
</reference>
<name>A0AAU7KKL5_9GAMM</name>
<protein>
    <submittedName>
        <fullName evidence="2">Amidohydrolase</fullName>
    </submittedName>
</protein>
<accession>A0AAU7KKL5</accession>
<dbReference type="InterPro" id="IPR013108">
    <property type="entry name" value="Amidohydro_3"/>
</dbReference>
<dbReference type="Gene3D" id="3.10.310.70">
    <property type="match status" value="1"/>
</dbReference>
<dbReference type="AlphaFoldDB" id="A0AAU7KKL5"/>
<proteinExistence type="predicted"/>
<evidence type="ECO:0000313" key="2">
    <source>
        <dbReference type="EMBL" id="XBO72245.1"/>
    </source>
</evidence>
<dbReference type="PANTHER" id="PTHR22642">
    <property type="entry name" value="IMIDAZOLONEPROPIONASE"/>
    <property type="match status" value="1"/>
</dbReference>
<dbReference type="CDD" id="cd01300">
    <property type="entry name" value="YtcJ_like"/>
    <property type="match status" value="1"/>
</dbReference>